<feature type="non-terminal residue" evidence="2">
    <location>
        <position position="1"/>
    </location>
</feature>
<keyword evidence="3" id="KW-1185">Reference proteome</keyword>
<proteinExistence type="predicted"/>
<organism evidence="2 3">
    <name type="scientific">Hericium alpestre</name>
    <dbReference type="NCBI Taxonomy" id="135208"/>
    <lineage>
        <taxon>Eukaryota</taxon>
        <taxon>Fungi</taxon>
        <taxon>Dikarya</taxon>
        <taxon>Basidiomycota</taxon>
        <taxon>Agaricomycotina</taxon>
        <taxon>Agaricomycetes</taxon>
        <taxon>Russulales</taxon>
        <taxon>Hericiaceae</taxon>
        <taxon>Hericium</taxon>
    </lineage>
</organism>
<comment type="caution">
    <text evidence="2">The sequence shown here is derived from an EMBL/GenBank/DDBJ whole genome shotgun (WGS) entry which is preliminary data.</text>
</comment>
<dbReference type="AlphaFoldDB" id="A0A4Y9ZPX6"/>
<dbReference type="EMBL" id="SFCI01001246">
    <property type="protein sequence ID" value="TFY76314.1"/>
    <property type="molecule type" value="Genomic_DNA"/>
</dbReference>
<dbReference type="Proteomes" id="UP000298061">
    <property type="component" value="Unassembled WGS sequence"/>
</dbReference>
<protein>
    <submittedName>
        <fullName evidence="2">Uncharacterized protein</fullName>
    </submittedName>
</protein>
<sequence>DAMMALDLDQFEEQLGGTNAGASGSGSNGNANGGAANGGGDFRPAGGNARQPLQSNSATNGNGAGPSGPRVSNGAHGPSGSPTAGGFHYPNGGARTSGQNGSASSSSGIGIKRAADSMQPANGARRPMPPQGMGLAHAQQQQQQRQPFADLGVGAGGDVKRFKR</sequence>
<reference evidence="2 3" key="1">
    <citation type="submission" date="2019-02" db="EMBL/GenBank/DDBJ databases">
        <title>Genome sequencing of the rare red list fungi Hericium alpestre (H. flagellum).</title>
        <authorList>
            <person name="Buettner E."/>
            <person name="Kellner H."/>
        </authorList>
    </citation>
    <scope>NUCLEOTIDE SEQUENCE [LARGE SCALE GENOMIC DNA]</scope>
    <source>
        <strain evidence="2 3">DSM 108284</strain>
    </source>
</reference>
<gene>
    <name evidence="2" type="ORF">EWM64_g7696</name>
</gene>
<evidence type="ECO:0000313" key="2">
    <source>
        <dbReference type="EMBL" id="TFY76314.1"/>
    </source>
</evidence>
<name>A0A4Y9ZPX6_9AGAM</name>
<feature type="compositionally biased region" description="Polar residues" evidence="1">
    <location>
        <begin position="51"/>
        <end position="61"/>
    </location>
</feature>
<feature type="region of interest" description="Disordered" evidence="1">
    <location>
        <begin position="1"/>
        <end position="164"/>
    </location>
</feature>
<evidence type="ECO:0000313" key="3">
    <source>
        <dbReference type="Proteomes" id="UP000298061"/>
    </source>
</evidence>
<feature type="compositionally biased region" description="Low complexity" evidence="1">
    <location>
        <begin position="97"/>
        <end position="110"/>
    </location>
</feature>
<accession>A0A4Y9ZPX6</accession>
<feature type="compositionally biased region" description="Gly residues" evidence="1">
    <location>
        <begin position="23"/>
        <end position="41"/>
    </location>
</feature>
<evidence type="ECO:0000256" key="1">
    <source>
        <dbReference type="SAM" id="MobiDB-lite"/>
    </source>
</evidence>